<dbReference type="Proteomes" id="UP000054783">
    <property type="component" value="Unassembled WGS sequence"/>
</dbReference>
<evidence type="ECO:0000313" key="3">
    <source>
        <dbReference type="Proteomes" id="UP000054783"/>
    </source>
</evidence>
<dbReference type="AlphaFoldDB" id="A0A0V1A8T2"/>
<gene>
    <name evidence="2" type="ORF">T12_983</name>
</gene>
<accession>A0A0V1A8T2</accession>
<keyword evidence="3" id="KW-1185">Reference proteome</keyword>
<feature type="signal peptide" evidence="1">
    <location>
        <begin position="1"/>
        <end position="15"/>
    </location>
</feature>
<evidence type="ECO:0000313" key="2">
    <source>
        <dbReference type="EMBL" id="KRY21157.1"/>
    </source>
</evidence>
<evidence type="ECO:0000256" key="1">
    <source>
        <dbReference type="SAM" id="SignalP"/>
    </source>
</evidence>
<sequence>MLAVLILQFVAPFHARMRWIWIDNLQIRAKQDSLNWLKIFPPLVKDLPWSLRWRHRWYGPIDLHNAEPGWQC</sequence>
<protein>
    <submittedName>
        <fullName evidence="2">Uncharacterized protein</fullName>
    </submittedName>
</protein>
<comment type="caution">
    <text evidence="2">The sequence shown here is derived from an EMBL/GenBank/DDBJ whole genome shotgun (WGS) entry which is preliminary data.</text>
</comment>
<reference evidence="2 3" key="1">
    <citation type="submission" date="2015-01" db="EMBL/GenBank/DDBJ databases">
        <title>Evolution of Trichinella species and genotypes.</title>
        <authorList>
            <person name="Korhonen P.K."/>
            <person name="Edoardo P."/>
            <person name="Giuseppe L.R."/>
            <person name="Gasser R.B."/>
        </authorList>
    </citation>
    <scope>NUCLEOTIDE SEQUENCE [LARGE SCALE GENOMIC DNA]</scope>
    <source>
        <strain evidence="2">ISS2496</strain>
    </source>
</reference>
<feature type="chain" id="PRO_5012994987" evidence="1">
    <location>
        <begin position="16"/>
        <end position="72"/>
    </location>
</feature>
<proteinExistence type="predicted"/>
<keyword evidence="1" id="KW-0732">Signal</keyword>
<organism evidence="2 3">
    <name type="scientific">Trichinella patagoniensis</name>
    <dbReference type="NCBI Taxonomy" id="990121"/>
    <lineage>
        <taxon>Eukaryota</taxon>
        <taxon>Metazoa</taxon>
        <taxon>Ecdysozoa</taxon>
        <taxon>Nematoda</taxon>
        <taxon>Enoplea</taxon>
        <taxon>Dorylaimia</taxon>
        <taxon>Trichinellida</taxon>
        <taxon>Trichinellidae</taxon>
        <taxon>Trichinella</taxon>
    </lineage>
</organism>
<dbReference type="EMBL" id="JYDQ01000019">
    <property type="protein sequence ID" value="KRY21157.1"/>
    <property type="molecule type" value="Genomic_DNA"/>
</dbReference>
<name>A0A0V1A8T2_9BILA</name>